<keyword evidence="1" id="KW-0812">Transmembrane</keyword>
<gene>
    <name evidence="3" type="ORF">COX44_00240</name>
</gene>
<accession>A0A2G9YFT3</accession>
<reference evidence="3 4" key="1">
    <citation type="submission" date="2017-09" db="EMBL/GenBank/DDBJ databases">
        <title>Depth-based differentiation of microbial function through sediment-hosted aquifers and enrichment of novel symbionts in the deep terrestrial subsurface.</title>
        <authorList>
            <person name="Probst A.J."/>
            <person name="Ladd B."/>
            <person name="Jarett J.K."/>
            <person name="Geller-Mcgrath D.E."/>
            <person name="Sieber C.M."/>
            <person name="Emerson J.B."/>
            <person name="Anantharaman K."/>
            <person name="Thomas B.C."/>
            <person name="Malmstrom R."/>
            <person name="Stieglmeier M."/>
            <person name="Klingl A."/>
            <person name="Woyke T."/>
            <person name="Ryan C.M."/>
            <person name="Banfield J.F."/>
        </authorList>
    </citation>
    <scope>NUCLEOTIDE SEQUENCE [LARGE SCALE GENOMIC DNA]</scope>
    <source>
        <strain evidence="3">CG23_combo_of_CG06-09_8_20_14_all_37_13</strain>
    </source>
</reference>
<evidence type="ECO:0000313" key="4">
    <source>
        <dbReference type="Proteomes" id="UP000231480"/>
    </source>
</evidence>
<comment type="caution">
    <text evidence="3">The sequence shown here is derived from an EMBL/GenBank/DDBJ whole genome shotgun (WGS) entry which is preliminary data.</text>
</comment>
<organism evidence="3 4">
    <name type="scientific">Candidatus Portnoybacteria bacterium CG23_combo_of_CG06-09_8_20_14_all_37_13</name>
    <dbReference type="NCBI Taxonomy" id="1974819"/>
    <lineage>
        <taxon>Bacteria</taxon>
        <taxon>Candidatus Portnoyibacteriota</taxon>
    </lineage>
</organism>
<dbReference type="AlphaFoldDB" id="A0A2G9YFT3"/>
<sequence>MNLKFLKTWLLVILWMLVIFYLSHQPDLKSGFPNLVDFILRKIAHITEYAILCFLLIRAINNKKWAFLIAFLYAISDEFHQLFVFGRHGSPKDVAIDSIGIMLAVYFYEKLYLFYAKLKQIFKKS</sequence>
<feature type="domain" description="VanZ-like" evidence="2">
    <location>
        <begin position="9"/>
        <end position="109"/>
    </location>
</feature>
<name>A0A2G9YFT3_9BACT</name>
<dbReference type="Pfam" id="PF04892">
    <property type="entry name" value="VanZ"/>
    <property type="match status" value="1"/>
</dbReference>
<dbReference type="InterPro" id="IPR006976">
    <property type="entry name" value="VanZ-like"/>
</dbReference>
<dbReference type="EMBL" id="PCRH01000006">
    <property type="protein sequence ID" value="PIP17381.1"/>
    <property type="molecule type" value="Genomic_DNA"/>
</dbReference>
<evidence type="ECO:0000259" key="2">
    <source>
        <dbReference type="Pfam" id="PF04892"/>
    </source>
</evidence>
<feature type="transmembrane region" description="Helical" evidence="1">
    <location>
        <begin position="65"/>
        <end position="83"/>
    </location>
</feature>
<proteinExistence type="predicted"/>
<dbReference type="Proteomes" id="UP000231480">
    <property type="component" value="Unassembled WGS sequence"/>
</dbReference>
<feature type="transmembrane region" description="Helical" evidence="1">
    <location>
        <begin position="43"/>
        <end position="60"/>
    </location>
</feature>
<feature type="transmembrane region" description="Helical" evidence="1">
    <location>
        <begin position="5"/>
        <end position="23"/>
    </location>
</feature>
<feature type="transmembrane region" description="Helical" evidence="1">
    <location>
        <begin position="95"/>
        <end position="115"/>
    </location>
</feature>
<keyword evidence="1" id="KW-0472">Membrane</keyword>
<evidence type="ECO:0000313" key="3">
    <source>
        <dbReference type="EMBL" id="PIP17381.1"/>
    </source>
</evidence>
<evidence type="ECO:0000256" key="1">
    <source>
        <dbReference type="SAM" id="Phobius"/>
    </source>
</evidence>
<protein>
    <recommendedName>
        <fullName evidence="2">VanZ-like domain-containing protein</fullName>
    </recommendedName>
</protein>
<dbReference type="NCBIfam" id="NF037970">
    <property type="entry name" value="vanZ_1"/>
    <property type="match status" value="1"/>
</dbReference>
<keyword evidence="1" id="KW-1133">Transmembrane helix</keyword>